<name>A0A4V3ALQ6_9MICC</name>
<evidence type="ECO:0000256" key="1">
    <source>
        <dbReference type="SAM" id="MobiDB-lite"/>
    </source>
</evidence>
<organism evidence="2 3">
    <name type="scientific">Arthrobacter crusticola</name>
    <dbReference type="NCBI Taxonomy" id="2547960"/>
    <lineage>
        <taxon>Bacteria</taxon>
        <taxon>Bacillati</taxon>
        <taxon>Actinomycetota</taxon>
        <taxon>Actinomycetes</taxon>
        <taxon>Micrococcales</taxon>
        <taxon>Micrococcaceae</taxon>
        <taxon>Arthrobacter</taxon>
    </lineage>
</organism>
<dbReference type="GO" id="GO:0030638">
    <property type="term" value="P:polyketide metabolic process"/>
    <property type="evidence" value="ECO:0007669"/>
    <property type="project" value="InterPro"/>
</dbReference>
<gene>
    <name evidence="2" type="ORF">E2F48_14325</name>
</gene>
<evidence type="ECO:0008006" key="4">
    <source>
        <dbReference type="Google" id="ProtNLM"/>
    </source>
</evidence>
<feature type="compositionally biased region" description="Polar residues" evidence="1">
    <location>
        <begin position="1"/>
        <end position="12"/>
    </location>
</feature>
<keyword evidence="3" id="KW-1185">Reference proteome</keyword>
<dbReference type="SUPFAM" id="SSF54427">
    <property type="entry name" value="NTF2-like"/>
    <property type="match status" value="2"/>
</dbReference>
<proteinExistence type="predicted"/>
<dbReference type="OrthoDB" id="9792858at2"/>
<dbReference type="PANTHER" id="PTHR38436:SF1">
    <property type="entry name" value="ESTER CYCLASE"/>
    <property type="match status" value="1"/>
</dbReference>
<evidence type="ECO:0000313" key="3">
    <source>
        <dbReference type="Proteomes" id="UP000295411"/>
    </source>
</evidence>
<reference evidence="2 3" key="1">
    <citation type="submission" date="2019-03" db="EMBL/GenBank/DDBJ databases">
        <title>Arthrobacter sp. nov., an bacterium isolated from biocrust in Mu Us Desert.</title>
        <authorList>
            <person name="Lixiong L."/>
        </authorList>
    </citation>
    <scope>NUCLEOTIDE SEQUENCE [LARGE SCALE GENOMIC DNA]</scope>
    <source>
        <strain evidence="2 3">SLN-3</strain>
    </source>
</reference>
<protein>
    <recommendedName>
        <fullName evidence="4">Ester cyclase</fullName>
    </recommendedName>
</protein>
<dbReference type="RefSeq" id="WP_133404651.1">
    <property type="nucleotide sequence ID" value="NZ_SMTK01000005.1"/>
</dbReference>
<feature type="region of interest" description="Disordered" evidence="1">
    <location>
        <begin position="1"/>
        <end position="46"/>
    </location>
</feature>
<comment type="caution">
    <text evidence="2">The sequence shown here is derived from an EMBL/GenBank/DDBJ whole genome shotgun (WGS) entry which is preliminary data.</text>
</comment>
<dbReference type="InterPro" id="IPR032710">
    <property type="entry name" value="NTF2-like_dom_sf"/>
</dbReference>
<dbReference type="PANTHER" id="PTHR38436">
    <property type="entry name" value="POLYKETIDE CYCLASE SNOAL-LIKE DOMAIN"/>
    <property type="match status" value="1"/>
</dbReference>
<accession>A0A4V3ALQ6</accession>
<dbReference type="Proteomes" id="UP000295411">
    <property type="component" value="Unassembled WGS sequence"/>
</dbReference>
<feature type="compositionally biased region" description="Low complexity" evidence="1">
    <location>
        <begin position="18"/>
        <end position="30"/>
    </location>
</feature>
<dbReference type="Pfam" id="PF07366">
    <property type="entry name" value="SnoaL"/>
    <property type="match status" value="1"/>
</dbReference>
<dbReference type="AlphaFoldDB" id="A0A4V3ALQ6"/>
<dbReference type="InterPro" id="IPR009959">
    <property type="entry name" value="Cyclase_SnoaL-like"/>
</dbReference>
<dbReference type="Gene3D" id="3.10.450.50">
    <property type="match status" value="2"/>
</dbReference>
<evidence type="ECO:0000313" key="2">
    <source>
        <dbReference type="EMBL" id="TDK23966.1"/>
    </source>
</evidence>
<sequence>MTNRSQPLSDSTNRADDTAAAPTPAASNGASPPPQPGKDQSGGVKHKTADLVNPYRSARPEPGNFDISLGEKGGTDRLLLNPGTVRRQSMRGFEPEYVDIVDYIARITHRIWEEKEIGYIYDTYRHNARVTDDYGLQYGRDKIVADTVHTLNAFPDARLYADEIVWAGDDVSGFHTSHRTVIVGTNTGFSKYGPPTGRRVVVWCIANCVALENEIFEEHVIYNNSSLIVQLGLDLRDTARAFGNQAAELRPPIEQRFGEAERVLGQGKPAHLPALDENKFSYQDFLRRSYHYIWNWRNVGKVDDAYTANFRFHGPTGREFFGRGEYKSFVLSLLATFPDLSLTVDDVYGMGNPEDGYLTSTRWSAVGTHRGFGIYGQPTGRRVYLWGVTQHRIVNGRITEEWMMFNEFEVMQQIYRDDPFSSPAA</sequence>
<dbReference type="EMBL" id="SMTK01000005">
    <property type="protein sequence ID" value="TDK23966.1"/>
    <property type="molecule type" value="Genomic_DNA"/>
</dbReference>